<proteinExistence type="predicted"/>
<dbReference type="PANTHER" id="PTHR46680:SF3">
    <property type="entry name" value="NF-KAPPA-B INHIBITOR CACTUS"/>
    <property type="match status" value="1"/>
</dbReference>
<keyword evidence="2 3" id="KW-0040">ANK repeat</keyword>
<dbReference type="InterPro" id="IPR036770">
    <property type="entry name" value="Ankyrin_rpt-contain_sf"/>
</dbReference>
<comment type="caution">
    <text evidence="6">The sequence shown here is derived from an EMBL/GenBank/DDBJ whole genome shotgun (WGS) entry which is preliminary data.</text>
</comment>
<dbReference type="AlphaFoldDB" id="A0A8K0DDB0"/>
<gene>
    <name evidence="6" type="ORF">ILUMI_05044</name>
</gene>
<feature type="repeat" description="ANK" evidence="3">
    <location>
        <begin position="34"/>
        <end position="66"/>
    </location>
</feature>
<dbReference type="InterPro" id="IPR011029">
    <property type="entry name" value="DEATH-like_dom_sf"/>
</dbReference>
<evidence type="ECO:0000256" key="3">
    <source>
        <dbReference type="PROSITE-ProRule" id="PRU00023"/>
    </source>
</evidence>
<feature type="repeat" description="ANK" evidence="3">
    <location>
        <begin position="67"/>
        <end position="99"/>
    </location>
</feature>
<dbReference type="Gene3D" id="1.25.40.20">
    <property type="entry name" value="Ankyrin repeat-containing domain"/>
    <property type="match status" value="2"/>
</dbReference>
<dbReference type="Pfam" id="PF12796">
    <property type="entry name" value="Ank_2"/>
    <property type="match status" value="2"/>
</dbReference>
<dbReference type="InterPro" id="IPR000488">
    <property type="entry name" value="Death_dom"/>
</dbReference>
<feature type="region of interest" description="Disordered" evidence="4">
    <location>
        <begin position="262"/>
        <end position="281"/>
    </location>
</feature>
<evidence type="ECO:0000313" key="7">
    <source>
        <dbReference type="Proteomes" id="UP000801492"/>
    </source>
</evidence>
<dbReference type="GO" id="GO:0007165">
    <property type="term" value="P:signal transduction"/>
    <property type="evidence" value="ECO:0007669"/>
    <property type="project" value="InterPro"/>
</dbReference>
<evidence type="ECO:0000256" key="2">
    <source>
        <dbReference type="ARBA" id="ARBA00023043"/>
    </source>
</evidence>
<accession>A0A8K0DDB0</accession>
<name>A0A8K0DDB0_IGNLU</name>
<dbReference type="PROSITE" id="PS50297">
    <property type="entry name" value="ANK_REP_REGION"/>
    <property type="match status" value="3"/>
</dbReference>
<evidence type="ECO:0000259" key="5">
    <source>
        <dbReference type="PROSITE" id="PS50017"/>
    </source>
</evidence>
<evidence type="ECO:0000256" key="1">
    <source>
        <dbReference type="ARBA" id="ARBA00022737"/>
    </source>
</evidence>
<feature type="non-terminal residue" evidence="6">
    <location>
        <position position="281"/>
    </location>
</feature>
<feature type="domain" description="Death" evidence="5">
    <location>
        <begin position="187"/>
        <end position="260"/>
    </location>
</feature>
<keyword evidence="7" id="KW-1185">Reference proteome</keyword>
<dbReference type="OrthoDB" id="448455at2759"/>
<dbReference type="InterPro" id="IPR051070">
    <property type="entry name" value="NF-kappa-B_inhibitor"/>
</dbReference>
<protein>
    <recommendedName>
        <fullName evidence="5">Death domain-containing protein</fullName>
    </recommendedName>
</protein>
<dbReference type="SUPFAM" id="SSF47986">
    <property type="entry name" value="DEATH domain"/>
    <property type="match status" value="1"/>
</dbReference>
<dbReference type="GO" id="GO:0005829">
    <property type="term" value="C:cytosol"/>
    <property type="evidence" value="ECO:0007669"/>
    <property type="project" value="TreeGrafter"/>
</dbReference>
<dbReference type="Pfam" id="PF00531">
    <property type="entry name" value="Death"/>
    <property type="match status" value="1"/>
</dbReference>
<keyword evidence="1" id="KW-0677">Repeat</keyword>
<dbReference type="SMART" id="SM00248">
    <property type="entry name" value="ANK"/>
    <property type="match status" value="4"/>
</dbReference>
<dbReference type="PANTHER" id="PTHR46680">
    <property type="entry name" value="NF-KAPPA-B INHIBITOR ALPHA"/>
    <property type="match status" value="1"/>
</dbReference>
<dbReference type="GO" id="GO:0051059">
    <property type="term" value="F:NF-kappaB binding"/>
    <property type="evidence" value="ECO:0007669"/>
    <property type="project" value="TreeGrafter"/>
</dbReference>
<evidence type="ECO:0000313" key="6">
    <source>
        <dbReference type="EMBL" id="KAF2901143.1"/>
    </source>
</evidence>
<evidence type="ECO:0000256" key="4">
    <source>
        <dbReference type="SAM" id="MobiDB-lite"/>
    </source>
</evidence>
<dbReference type="Gene3D" id="1.10.533.10">
    <property type="entry name" value="Death Domain, Fas"/>
    <property type="match status" value="1"/>
</dbReference>
<sequence length="281" mass="31357">KGFSPLHIACSLGSRGIIEALLQHGALLNTQNKVGSTPLHLACQANAADTVELLISKGADLNALNSRLQSPIHIAAEMGHVDICKLLLSAGANIEQREQGGRTPLYIAARGSFTAIVDMIIKTARLDYPPHEEHSNNAKKEGGLRPVLNTARIKLRSSKEEEGRRWDSERLREILFKLAYKQLGPGEWKRLANHWAFTEEQIRAIEHQYTGPSSYKEHGFRMMLIWAHGLAPDANPIRELYDSLTAIEKRSVADALRRKLDQENEERRKGNKKSCANCSIT</sequence>
<dbReference type="EMBL" id="VTPC01001831">
    <property type="protein sequence ID" value="KAF2901143.1"/>
    <property type="molecule type" value="Genomic_DNA"/>
</dbReference>
<dbReference type="CDD" id="cd01670">
    <property type="entry name" value="Death"/>
    <property type="match status" value="1"/>
</dbReference>
<reference evidence="6" key="1">
    <citation type="submission" date="2019-08" db="EMBL/GenBank/DDBJ databases">
        <title>The genome of the North American firefly Photinus pyralis.</title>
        <authorList>
            <consortium name="Photinus pyralis genome working group"/>
            <person name="Fallon T.R."/>
            <person name="Sander Lower S.E."/>
            <person name="Weng J.-K."/>
        </authorList>
    </citation>
    <scope>NUCLEOTIDE SEQUENCE</scope>
    <source>
        <strain evidence="6">TRF0915ILg1</strain>
        <tissue evidence="6">Whole body</tissue>
    </source>
</reference>
<feature type="repeat" description="ANK" evidence="3">
    <location>
        <begin position="1"/>
        <end position="33"/>
    </location>
</feature>
<dbReference type="InterPro" id="IPR002110">
    <property type="entry name" value="Ankyrin_rpt"/>
</dbReference>
<dbReference type="SUPFAM" id="SSF48403">
    <property type="entry name" value="Ankyrin repeat"/>
    <property type="match status" value="1"/>
</dbReference>
<dbReference type="PROSITE" id="PS50088">
    <property type="entry name" value="ANK_REPEAT"/>
    <property type="match status" value="3"/>
</dbReference>
<dbReference type="Proteomes" id="UP000801492">
    <property type="component" value="Unassembled WGS sequence"/>
</dbReference>
<dbReference type="PROSITE" id="PS50017">
    <property type="entry name" value="DEATH_DOMAIN"/>
    <property type="match status" value="1"/>
</dbReference>
<dbReference type="PRINTS" id="PR01415">
    <property type="entry name" value="ANKYRIN"/>
</dbReference>
<dbReference type="GO" id="GO:0071356">
    <property type="term" value="P:cellular response to tumor necrosis factor"/>
    <property type="evidence" value="ECO:0007669"/>
    <property type="project" value="TreeGrafter"/>
</dbReference>
<organism evidence="6 7">
    <name type="scientific">Ignelater luminosus</name>
    <name type="common">Cucubano</name>
    <name type="synonym">Pyrophorus luminosus</name>
    <dbReference type="NCBI Taxonomy" id="2038154"/>
    <lineage>
        <taxon>Eukaryota</taxon>
        <taxon>Metazoa</taxon>
        <taxon>Ecdysozoa</taxon>
        <taxon>Arthropoda</taxon>
        <taxon>Hexapoda</taxon>
        <taxon>Insecta</taxon>
        <taxon>Pterygota</taxon>
        <taxon>Neoptera</taxon>
        <taxon>Endopterygota</taxon>
        <taxon>Coleoptera</taxon>
        <taxon>Polyphaga</taxon>
        <taxon>Elateriformia</taxon>
        <taxon>Elateroidea</taxon>
        <taxon>Elateridae</taxon>
        <taxon>Agrypninae</taxon>
        <taxon>Pyrophorini</taxon>
        <taxon>Ignelater</taxon>
    </lineage>
</organism>